<dbReference type="PANTHER" id="PTHR12649:SF11">
    <property type="entry name" value="PEPTIDYL-TRNA HYDROLASE 2, MITOCHONDRIAL"/>
    <property type="match status" value="1"/>
</dbReference>
<organism evidence="5 6">
    <name type="scientific">Babesia duncani</name>
    <dbReference type="NCBI Taxonomy" id="323732"/>
    <lineage>
        <taxon>Eukaryota</taxon>
        <taxon>Sar</taxon>
        <taxon>Alveolata</taxon>
        <taxon>Apicomplexa</taxon>
        <taxon>Aconoidasida</taxon>
        <taxon>Piroplasmida</taxon>
        <taxon>Babesiidae</taxon>
        <taxon>Babesia</taxon>
    </lineage>
</organism>
<dbReference type="EMBL" id="JALLKP010000002">
    <property type="protein sequence ID" value="KAK2196787.1"/>
    <property type="molecule type" value="Genomic_DNA"/>
</dbReference>
<protein>
    <recommendedName>
        <fullName evidence="1">peptidyl-tRNA hydrolase</fullName>
        <ecNumber evidence="1">3.1.1.29</ecNumber>
    </recommendedName>
</protein>
<comment type="similarity">
    <text evidence="3">Belongs to the PTH2 family.</text>
</comment>
<dbReference type="Pfam" id="PF01981">
    <property type="entry name" value="PTH2"/>
    <property type="match status" value="1"/>
</dbReference>
<dbReference type="Proteomes" id="UP001214638">
    <property type="component" value="Unassembled WGS sequence"/>
</dbReference>
<proteinExistence type="inferred from homology"/>
<dbReference type="Gene3D" id="3.40.1490.10">
    <property type="entry name" value="Bit1"/>
    <property type="match status" value="1"/>
</dbReference>
<comment type="caution">
    <text evidence="5">The sequence shown here is derived from an EMBL/GenBank/DDBJ whole genome shotgun (WGS) entry which is preliminary data.</text>
</comment>
<dbReference type="EC" id="3.1.1.29" evidence="1"/>
<dbReference type="NCBIfam" id="TIGR00283">
    <property type="entry name" value="arch_pth2"/>
    <property type="match status" value="1"/>
</dbReference>
<dbReference type="RefSeq" id="XP_067803629.1">
    <property type="nucleotide sequence ID" value="XM_067947065.1"/>
</dbReference>
<dbReference type="PANTHER" id="PTHR12649">
    <property type="entry name" value="PEPTIDYL-TRNA HYDROLASE 2"/>
    <property type="match status" value="1"/>
</dbReference>
<name>A0AAD9PLR0_9APIC</name>
<comment type="catalytic activity">
    <reaction evidence="4">
        <text>an N-acyl-L-alpha-aminoacyl-tRNA + H2O = an N-acyl-L-amino acid + a tRNA + H(+)</text>
        <dbReference type="Rhea" id="RHEA:54448"/>
        <dbReference type="Rhea" id="RHEA-COMP:10123"/>
        <dbReference type="Rhea" id="RHEA-COMP:13883"/>
        <dbReference type="ChEBI" id="CHEBI:15377"/>
        <dbReference type="ChEBI" id="CHEBI:15378"/>
        <dbReference type="ChEBI" id="CHEBI:59874"/>
        <dbReference type="ChEBI" id="CHEBI:78442"/>
        <dbReference type="ChEBI" id="CHEBI:138191"/>
        <dbReference type="EC" id="3.1.1.29"/>
    </reaction>
</comment>
<dbReference type="GO" id="GO:0004045">
    <property type="term" value="F:peptidyl-tRNA hydrolase activity"/>
    <property type="evidence" value="ECO:0007669"/>
    <property type="project" value="UniProtKB-EC"/>
</dbReference>
<keyword evidence="6" id="KW-1185">Reference proteome</keyword>
<gene>
    <name evidence="5" type="ORF">BdWA1_002036</name>
</gene>
<keyword evidence="2 5" id="KW-0378">Hydrolase</keyword>
<evidence type="ECO:0000256" key="2">
    <source>
        <dbReference type="ARBA" id="ARBA00022801"/>
    </source>
</evidence>
<accession>A0AAD9PLR0</accession>
<dbReference type="CDD" id="cd02430">
    <property type="entry name" value="PTH2"/>
    <property type="match status" value="1"/>
</dbReference>
<dbReference type="AlphaFoldDB" id="A0AAD9PLR0"/>
<dbReference type="GO" id="GO:0005829">
    <property type="term" value="C:cytosol"/>
    <property type="evidence" value="ECO:0007669"/>
    <property type="project" value="TreeGrafter"/>
</dbReference>
<reference evidence="5" key="1">
    <citation type="journal article" date="2023" name="Nat. Microbiol.">
        <title>Babesia duncani multi-omics identifies virulence factors and drug targets.</title>
        <authorList>
            <person name="Singh P."/>
            <person name="Lonardi S."/>
            <person name="Liang Q."/>
            <person name="Vydyam P."/>
            <person name="Khabirova E."/>
            <person name="Fang T."/>
            <person name="Gihaz S."/>
            <person name="Thekkiniath J."/>
            <person name="Munshi M."/>
            <person name="Abel S."/>
            <person name="Ciampossin L."/>
            <person name="Batugedara G."/>
            <person name="Gupta M."/>
            <person name="Lu X.M."/>
            <person name="Lenz T."/>
            <person name="Chakravarty S."/>
            <person name="Cornillot E."/>
            <person name="Hu Y."/>
            <person name="Ma W."/>
            <person name="Gonzalez L.M."/>
            <person name="Sanchez S."/>
            <person name="Estrada K."/>
            <person name="Sanchez-Flores A."/>
            <person name="Montero E."/>
            <person name="Harb O.S."/>
            <person name="Le Roch K.G."/>
            <person name="Mamoun C.B."/>
        </authorList>
    </citation>
    <scope>NUCLEOTIDE SEQUENCE</scope>
    <source>
        <strain evidence="5">WA1</strain>
    </source>
</reference>
<evidence type="ECO:0000313" key="5">
    <source>
        <dbReference type="EMBL" id="KAK2196787.1"/>
    </source>
</evidence>
<evidence type="ECO:0000313" key="6">
    <source>
        <dbReference type="Proteomes" id="UP001214638"/>
    </source>
</evidence>
<dbReference type="GeneID" id="94336334"/>
<sequence>MLPFWKHVPISEVFVRLLKTLGVAACLFYAAFNPVLLDHVQWVYHWSTYPRPKEPLNVSSDEECKLVLCVRMDLGMGRGKIAAQCSHAAVDAVLNAQKSGNKFLSVWLESGQRKVVVRVPDLNEMNKLKYQARILKLGAHQIHDAGRTQIPAGSATVLAVGPGNLKFFKIKIAGPESLVNTVTGHLKLL</sequence>
<dbReference type="FunFam" id="3.40.1490.10:FF:000001">
    <property type="entry name" value="Peptidyl-tRNA hydrolase 2"/>
    <property type="match status" value="1"/>
</dbReference>
<dbReference type="SUPFAM" id="SSF102462">
    <property type="entry name" value="Peptidyl-tRNA hydrolase II"/>
    <property type="match status" value="1"/>
</dbReference>
<evidence type="ECO:0000256" key="4">
    <source>
        <dbReference type="ARBA" id="ARBA00048707"/>
    </source>
</evidence>
<dbReference type="InterPro" id="IPR002833">
    <property type="entry name" value="PTH2"/>
</dbReference>
<dbReference type="InterPro" id="IPR023476">
    <property type="entry name" value="Pep_tRNA_hydro_II_dom_sf"/>
</dbReference>
<evidence type="ECO:0000256" key="3">
    <source>
        <dbReference type="ARBA" id="ARBA00038050"/>
    </source>
</evidence>
<evidence type="ECO:0000256" key="1">
    <source>
        <dbReference type="ARBA" id="ARBA00013260"/>
    </source>
</evidence>
<dbReference type="KEGG" id="bdw:94336334"/>